<evidence type="ECO:0000313" key="12">
    <source>
        <dbReference type="Proteomes" id="UP000663720"/>
    </source>
</evidence>
<dbReference type="GO" id="GO:0008519">
    <property type="term" value="F:ammonium channel activity"/>
    <property type="evidence" value="ECO:0007669"/>
    <property type="project" value="InterPro"/>
</dbReference>
<protein>
    <recommendedName>
        <fullName evidence="8">Ammonium transporter</fullName>
    </recommendedName>
</protein>
<comment type="similarity">
    <text evidence="2 8">Belongs to the ammonia transporter channel (TC 1.A.11.2) family.</text>
</comment>
<dbReference type="InterPro" id="IPR001905">
    <property type="entry name" value="Ammonium_transpt"/>
</dbReference>
<dbReference type="InterPro" id="IPR029020">
    <property type="entry name" value="Ammonium/urea_transptr"/>
</dbReference>
<organism evidence="11 12">
    <name type="scientific">Desulfonema limicola</name>
    <dbReference type="NCBI Taxonomy" id="45656"/>
    <lineage>
        <taxon>Bacteria</taxon>
        <taxon>Pseudomonadati</taxon>
        <taxon>Thermodesulfobacteriota</taxon>
        <taxon>Desulfobacteria</taxon>
        <taxon>Desulfobacterales</taxon>
        <taxon>Desulfococcaceae</taxon>
        <taxon>Desulfonema</taxon>
    </lineage>
</organism>
<feature type="signal peptide" evidence="9">
    <location>
        <begin position="1"/>
        <end position="22"/>
    </location>
</feature>
<evidence type="ECO:0000256" key="8">
    <source>
        <dbReference type="RuleBase" id="RU362002"/>
    </source>
</evidence>
<evidence type="ECO:0000313" key="11">
    <source>
        <dbReference type="EMBL" id="QTA82844.1"/>
    </source>
</evidence>
<keyword evidence="5 8" id="KW-1133">Transmembrane helix</keyword>
<evidence type="ECO:0000256" key="9">
    <source>
        <dbReference type="SAM" id="SignalP"/>
    </source>
</evidence>
<dbReference type="InterPro" id="IPR024041">
    <property type="entry name" value="NH4_transpt_AmtB-like_dom"/>
</dbReference>
<dbReference type="PRINTS" id="PR00342">
    <property type="entry name" value="RHESUSRHD"/>
</dbReference>
<feature type="transmembrane region" description="Helical" evidence="8">
    <location>
        <begin position="120"/>
        <end position="142"/>
    </location>
</feature>
<feature type="chain" id="PRO_5037306873" description="Ammonium transporter" evidence="9">
    <location>
        <begin position="23"/>
        <end position="431"/>
    </location>
</feature>
<dbReference type="EMBL" id="CP061799">
    <property type="protein sequence ID" value="QTA82844.1"/>
    <property type="molecule type" value="Genomic_DNA"/>
</dbReference>
<gene>
    <name evidence="11" type="primary">amt</name>
    <name evidence="11" type="ORF">dnl_52290</name>
</gene>
<evidence type="ECO:0000259" key="10">
    <source>
        <dbReference type="Pfam" id="PF00909"/>
    </source>
</evidence>
<keyword evidence="7 8" id="KW-0924">Ammonia transport</keyword>
<dbReference type="RefSeq" id="WP_207688724.1">
    <property type="nucleotide sequence ID" value="NZ_CP061799.1"/>
</dbReference>
<feature type="domain" description="Ammonium transporter AmtB-like" evidence="10">
    <location>
        <begin position="32"/>
        <end position="426"/>
    </location>
</feature>
<dbReference type="PANTHER" id="PTHR43029:SF10">
    <property type="entry name" value="AMMONIUM TRANSPORTER MEP2"/>
    <property type="match status" value="1"/>
</dbReference>
<accession>A0A975GIX9</accession>
<dbReference type="InterPro" id="IPR002229">
    <property type="entry name" value="RhesusRHD"/>
</dbReference>
<feature type="transmembrane region" description="Helical" evidence="8">
    <location>
        <begin position="149"/>
        <end position="171"/>
    </location>
</feature>
<proteinExistence type="inferred from homology"/>
<feature type="transmembrane region" description="Helical" evidence="8">
    <location>
        <begin position="183"/>
        <end position="204"/>
    </location>
</feature>
<feature type="transmembrane region" description="Helical" evidence="8">
    <location>
        <begin position="336"/>
        <end position="355"/>
    </location>
</feature>
<evidence type="ECO:0000256" key="2">
    <source>
        <dbReference type="ARBA" id="ARBA00005887"/>
    </source>
</evidence>
<dbReference type="NCBIfam" id="TIGR00836">
    <property type="entry name" value="amt"/>
    <property type="match status" value="1"/>
</dbReference>
<dbReference type="GO" id="GO:0005886">
    <property type="term" value="C:plasma membrane"/>
    <property type="evidence" value="ECO:0007669"/>
    <property type="project" value="UniProtKB-SubCell"/>
</dbReference>
<evidence type="ECO:0000256" key="1">
    <source>
        <dbReference type="ARBA" id="ARBA00004141"/>
    </source>
</evidence>
<feature type="transmembrane region" description="Helical" evidence="8">
    <location>
        <begin position="65"/>
        <end position="83"/>
    </location>
</feature>
<keyword evidence="4 8" id="KW-0812">Transmembrane</keyword>
<dbReference type="Pfam" id="PF00909">
    <property type="entry name" value="Ammonium_transp"/>
    <property type="match status" value="1"/>
</dbReference>
<keyword evidence="9" id="KW-0732">Signal</keyword>
<comment type="subcellular location">
    <subcellularLocation>
        <location evidence="8">Cell membrane</location>
        <topology evidence="8">Multi-pass membrane protein</topology>
    </subcellularLocation>
    <subcellularLocation>
        <location evidence="1">Membrane</location>
        <topology evidence="1">Multi-pass membrane protein</topology>
    </subcellularLocation>
</comment>
<feature type="transmembrane region" description="Helical" evidence="8">
    <location>
        <begin position="375"/>
        <end position="398"/>
    </location>
</feature>
<evidence type="ECO:0000256" key="7">
    <source>
        <dbReference type="ARBA" id="ARBA00023177"/>
    </source>
</evidence>
<feature type="transmembrane region" description="Helical" evidence="8">
    <location>
        <begin position="32"/>
        <end position="53"/>
    </location>
</feature>
<dbReference type="PANTHER" id="PTHR43029">
    <property type="entry name" value="AMMONIUM TRANSPORTER MEP2"/>
    <property type="match status" value="1"/>
</dbReference>
<evidence type="ECO:0000256" key="6">
    <source>
        <dbReference type="ARBA" id="ARBA00023136"/>
    </source>
</evidence>
<evidence type="ECO:0000256" key="5">
    <source>
        <dbReference type="ARBA" id="ARBA00022989"/>
    </source>
</evidence>
<reference evidence="11" key="1">
    <citation type="journal article" date="2021" name="Microb. Physiol.">
        <title>Proteogenomic Insights into the Physiology of Marine, Sulfate-Reducing, Filamentous Desulfonema limicola and Desulfonema magnum.</title>
        <authorList>
            <person name="Schnaars V."/>
            <person name="Wohlbrand L."/>
            <person name="Scheve S."/>
            <person name="Hinrichs C."/>
            <person name="Reinhardt R."/>
            <person name="Rabus R."/>
        </authorList>
    </citation>
    <scope>NUCLEOTIDE SEQUENCE</scope>
    <source>
        <strain evidence="11">5ac10</strain>
    </source>
</reference>
<dbReference type="InterPro" id="IPR018047">
    <property type="entry name" value="Ammonium_transpt_CS"/>
</dbReference>
<name>A0A975GIX9_9BACT</name>
<sequence length="431" mass="45891">MKQKTLMLTLILSFLPLSSAFAEDVLNTGDTAWIIVSTALVMMMTPAGLALFYGGMSRYKNLLNTYAMTLVSYCLGSIVWVMWGYTLAFGPDAGHVIGGLDHLFLMGIDVNSLSGTIPSFVFIVFQMTFAGITVALILGAIVDRMKFSSWIVFTVLWLTFVYSPVCHWVWGGGWMHSMGALDFAGGNVVHINAGVAGLVLSFMVGKRKGYGKDAMFPSSVALTALGAAMLWFGWFGFNAGSQLAADGVAGSAFLVTNTSAAMGALSWMFSEWLVNKKPTVLGIASGAVAGLVAITPAAGFVNMPASLVIGMVSGMLGFYSVAVLKHKLGYDDSLDAFGVHGMCGIWGALATGIFANPAINEGAKGLIYGNPKQVWIQFVSIIATILYSAVATFIVVHITKLLTNGIRVEHDDEITGLDSSIHGERAFEIEF</sequence>
<dbReference type="KEGG" id="dli:dnl_52290"/>
<keyword evidence="12" id="KW-1185">Reference proteome</keyword>
<dbReference type="AlphaFoldDB" id="A0A975GIX9"/>
<feature type="transmembrane region" description="Helical" evidence="8">
    <location>
        <begin position="249"/>
        <end position="269"/>
    </location>
</feature>
<feature type="transmembrane region" description="Helical" evidence="8">
    <location>
        <begin position="307"/>
        <end position="324"/>
    </location>
</feature>
<dbReference type="PROSITE" id="PS01219">
    <property type="entry name" value="AMMONIUM_TRANSP"/>
    <property type="match status" value="1"/>
</dbReference>
<evidence type="ECO:0000256" key="3">
    <source>
        <dbReference type="ARBA" id="ARBA00022448"/>
    </source>
</evidence>
<dbReference type="SUPFAM" id="SSF111352">
    <property type="entry name" value="Ammonium transporter"/>
    <property type="match status" value="1"/>
</dbReference>
<feature type="transmembrane region" description="Helical" evidence="8">
    <location>
        <begin position="281"/>
        <end position="301"/>
    </location>
</feature>
<dbReference type="Proteomes" id="UP000663720">
    <property type="component" value="Chromosome"/>
</dbReference>
<keyword evidence="3 8" id="KW-0813">Transport</keyword>
<keyword evidence="6 8" id="KW-0472">Membrane</keyword>
<evidence type="ECO:0000256" key="4">
    <source>
        <dbReference type="ARBA" id="ARBA00022692"/>
    </source>
</evidence>
<dbReference type="Gene3D" id="1.10.3430.10">
    <property type="entry name" value="Ammonium transporter AmtB like domains"/>
    <property type="match status" value="1"/>
</dbReference>
<feature type="transmembrane region" description="Helical" evidence="8">
    <location>
        <begin position="216"/>
        <end position="237"/>
    </location>
</feature>